<evidence type="ECO:0000313" key="5">
    <source>
        <dbReference type="Proteomes" id="UP000784294"/>
    </source>
</evidence>
<dbReference type="GO" id="GO:0005634">
    <property type="term" value="C:nucleus"/>
    <property type="evidence" value="ECO:0007669"/>
    <property type="project" value="TreeGrafter"/>
</dbReference>
<evidence type="ECO:0000313" key="4">
    <source>
        <dbReference type="EMBL" id="VEL31079.1"/>
    </source>
</evidence>
<dbReference type="GO" id="GO:0003729">
    <property type="term" value="F:mRNA binding"/>
    <property type="evidence" value="ECO:0007669"/>
    <property type="project" value="TreeGrafter"/>
</dbReference>
<dbReference type="GO" id="GO:0000381">
    <property type="term" value="P:regulation of alternative mRNA splicing, via spliceosome"/>
    <property type="evidence" value="ECO:0007669"/>
    <property type="project" value="TreeGrafter"/>
</dbReference>
<proteinExistence type="predicted"/>
<evidence type="ECO:0000256" key="1">
    <source>
        <dbReference type="ARBA" id="ARBA00022884"/>
    </source>
</evidence>
<dbReference type="PROSITE" id="PS50084">
    <property type="entry name" value="KH_TYPE_1"/>
    <property type="match status" value="1"/>
</dbReference>
<organism evidence="4 5">
    <name type="scientific">Protopolystoma xenopodis</name>
    <dbReference type="NCBI Taxonomy" id="117903"/>
    <lineage>
        <taxon>Eukaryota</taxon>
        <taxon>Metazoa</taxon>
        <taxon>Spiralia</taxon>
        <taxon>Lophotrochozoa</taxon>
        <taxon>Platyhelminthes</taxon>
        <taxon>Monogenea</taxon>
        <taxon>Polyopisthocotylea</taxon>
        <taxon>Polystomatidea</taxon>
        <taxon>Polystomatidae</taxon>
        <taxon>Protopolystoma</taxon>
    </lineage>
</organism>
<protein>
    <recommendedName>
        <fullName evidence="3">K Homology domain-containing protein</fullName>
    </recommendedName>
</protein>
<dbReference type="Proteomes" id="UP000784294">
    <property type="component" value="Unassembled WGS sequence"/>
</dbReference>
<gene>
    <name evidence="4" type="ORF">PXEA_LOCUS24519</name>
</gene>
<dbReference type="PANTHER" id="PTHR11208:SF42">
    <property type="entry name" value="QUAKING RELATED 54B, ISOFORM E"/>
    <property type="match status" value="1"/>
</dbReference>
<dbReference type="InterPro" id="IPR045071">
    <property type="entry name" value="BBP-like"/>
</dbReference>
<feature type="non-terminal residue" evidence="4">
    <location>
        <position position="157"/>
    </location>
</feature>
<dbReference type="SUPFAM" id="SSF54791">
    <property type="entry name" value="Eukaryotic type KH-domain (KH-domain type I)"/>
    <property type="match status" value="1"/>
</dbReference>
<dbReference type="EMBL" id="CAAALY010118348">
    <property type="protein sequence ID" value="VEL31079.1"/>
    <property type="molecule type" value="Genomic_DNA"/>
</dbReference>
<dbReference type="SMART" id="SM00322">
    <property type="entry name" value="KH"/>
    <property type="match status" value="1"/>
</dbReference>
<dbReference type="Pfam" id="PF22675">
    <property type="entry name" value="KH-I_KHDC4-BBP"/>
    <property type="match status" value="1"/>
</dbReference>
<dbReference type="InterPro" id="IPR036612">
    <property type="entry name" value="KH_dom_type_1_sf"/>
</dbReference>
<feature type="domain" description="K Homology" evidence="3">
    <location>
        <begin position="62"/>
        <end position="126"/>
    </location>
</feature>
<keyword evidence="1 2" id="KW-0694">RNA-binding</keyword>
<comment type="caution">
    <text evidence="4">The sequence shown here is derived from an EMBL/GenBank/DDBJ whole genome shotgun (WGS) entry which is preliminary data.</text>
</comment>
<evidence type="ECO:0000256" key="2">
    <source>
        <dbReference type="PROSITE-ProRule" id="PRU00117"/>
    </source>
</evidence>
<evidence type="ECO:0000259" key="3">
    <source>
        <dbReference type="SMART" id="SM00322"/>
    </source>
</evidence>
<reference evidence="4" key="1">
    <citation type="submission" date="2018-11" db="EMBL/GenBank/DDBJ databases">
        <authorList>
            <consortium name="Pathogen Informatics"/>
        </authorList>
    </citation>
    <scope>NUCLEOTIDE SEQUENCE</scope>
</reference>
<dbReference type="PANTHER" id="PTHR11208">
    <property type="entry name" value="RNA-BINDING PROTEIN RELATED"/>
    <property type="match status" value="1"/>
</dbReference>
<name>A0A448X8Z0_9PLAT</name>
<sequence length="157" mass="17655">MAMNEVKEIKQESNPAVDILVRELESLDQNAFPALHALAESELFRLRGGIADSIEIVDNKRVKIRAKVNIPTEQYPYINFVGKLLGPGGQTLRSIQEETKTKMAILGSGSLRDETKEKELLSNGDPKYQHLKQRLHLQIDSLATPVESYYRLSHALS</sequence>
<keyword evidence="5" id="KW-1185">Reference proteome</keyword>
<dbReference type="AlphaFoldDB" id="A0A448X8Z0"/>
<accession>A0A448X8Z0</accession>
<dbReference type="Gene3D" id="3.30.1370.10">
    <property type="entry name" value="K Homology domain, type 1"/>
    <property type="match status" value="1"/>
</dbReference>
<dbReference type="InterPro" id="IPR004087">
    <property type="entry name" value="KH_dom"/>
</dbReference>
<dbReference type="InterPro" id="IPR055256">
    <property type="entry name" value="KH_1_KHDC4/BBP-like"/>
</dbReference>
<dbReference type="OrthoDB" id="6777263at2759"/>